<evidence type="ECO:0000259" key="6">
    <source>
        <dbReference type="SMART" id="SM00704"/>
    </source>
</evidence>
<dbReference type="InterPro" id="IPR018967">
    <property type="entry name" value="FeS-contain_CDGSH-typ"/>
</dbReference>
<keyword evidence="1" id="KW-0001">2Fe-2S</keyword>
<dbReference type="Pfam" id="PF09360">
    <property type="entry name" value="zf-CDGSH"/>
    <property type="match status" value="1"/>
</dbReference>
<evidence type="ECO:0000256" key="3">
    <source>
        <dbReference type="ARBA" id="ARBA00023004"/>
    </source>
</evidence>
<dbReference type="GO" id="GO:0005739">
    <property type="term" value="C:mitochondrion"/>
    <property type="evidence" value="ECO:0007669"/>
    <property type="project" value="TreeGrafter"/>
</dbReference>
<feature type="domain" description="Iron-binding zinc finger CDGSH type" evidence="6">
    <location>
        <begin position="2"/>
        <end position="40"/>
    </location>
</feature>
<proteinExistence type="predicted"/>
<accession>A0A1Y2BX53</accession>
<comment type="caution">
    <text evidence="7">The sequence shown here is derived from an EMBL/GenBank/DDBJ whole genome shotgun (WGS) entry which is preliminary data.</text>
</comment>
<dbReference type="Gene3D" id="3.40.5.90">
    <property type="entry name" value="CDGSH iron-sulfur domain, mitoNEET-type"/>
    <property type="match status" value="2"/>
</dbReference>
<dbReference type="InterPro" id="IPR042216">
    <property type="entry name" value="MitoNEET_CISD"/>
</dbReference>
<evidence type="ECO:0000256" key="5">
    <source>
        <dbReference type="ARBA" id="ARBA00034078"/>
    </source>
</evidence>
<evidence type="ECO:0000256" key="1">
    <source>
        <dbReference type="ARBA" id="ARBA00022714"/>
    </source>
</evidence>
<evidence type="ECO:0000313" key="8">
    <source>
        <dbReference type="Proteomes" id="UP000193642"/>
    </source>
</evidence>
<evidence type="ECO:0000256" key="2">
    <source>
        <dbReference type="ARBA" id="ARBA00022723"/>
    </source>
</evidence>
<keyword evidence="2" id="KW-0479">Metal-binding</keyword>
<name>A0A1Y2BX53_9FUNG</name>
<sequence length="120" mass="13644">MYGPINVRNLKMGDTMLWCTCGLSKTQPWCDKSHIGTKFKPLKWKVEGTKKDGGAQTFYSICNCKYTTDPPFCDASHIHLPLKYLKAVKECSEAPHESVKRICEKCGYVPGMFDDDEDEK</sequence>
<dbReference type="STRING" id="329046.A0A1Y2BX53"/>
<reference evidence="7 8" key="1">
    <citation type="submission" date="2016-07" db="EMBL/GenBank/DDBJ databases">
        <title>Pervasive Adenine N6-methylation of Active Genes in Fungi.</title>
        <authorList>
            <consortium name="DOE Joint Genome Institute"/>
            <person name="Mondo S.J."/>
            <person name="Dannebaum R.O."/>
            <person name="Kuo R.C."/>
            <person name="Labutti K."/>
            <person name="Haridas S."/>
            <person name="Kuo A."/>
            <person name="Salamov A."/>
            <person name="Ahrendt S.R."/>
            <person name="Lipzen A."/>
            <person name="Sullivan W."/>
            <person name="Andreopoulos W.B."/>
            <person name="Clum A."/>
            <person name="Lindquist E."/>
            <person name="Daum C."/>
            <person name="Ramamoorthy G.K."/>
            <person name="Gryganskyi A."/>
            <person name="Culley D."/>
            <person name="Magnuson J.K."/>
            <person name="James T.Y."/>
            <person name="O'Malley M.A."/>
            <person name="Stajich J.E."/>
            <person name="Spatafora J.W."/>
            <person name="Visel A."/>
            <person name="Grigoriev I.V."/>
        </authorList>
    </citation>
    <scope>NUCLEOTIDE SEQUENCE [LARGE SCALE GENOMIC DNA]</scope>
    <source>
        <strain evidence="7 8">JEL800</strain>
    </source>
</reference>
<evidence type="ECO:0000313" key="7">
    <source>
        <dbReference type="EMBL" id="ORY39352.1"/>
    </source>
</evidence>
<dbReference type="GO" id="GO:0051537">
    <property type="term" value="F:2 iron, 2 sulfur cluster binding"/>
    <property type="evidence" value="ECO:0007669"/>
    <property type="project" value="UniProtKB-KW"/>
</dbReference>
<keyword evidence="3" id="KW-0408">Iron</keyword>
<gene>
    <name evidence="7" type="ORF">BCR33DRAFT_720186</name>
</gene>
<dbReference type="PANTHER" id="PTHR46491:SF3">
    <property type="entry name" value="CDGSH IRON-SULFUR DOMAIN-CONTAINING PROTEIN 3, MITOCHONDRIAL"/>
    <property type="match status" value="1"/>
</dbReference>
<dbReference type="AlphaFoldDB" id="A0A1Y2BX53"/>
<organism evidence="7 8">
    <name type="scientific">Rhizoclosmatium globosum</name>
    <dbReference type="NCBI Taxonomy" id="329046"/>
    <lineage>
        <taxon>Eukaryota</taxon>
        <taxon>Fungi</taxon>
        <taxon>Fungi incertae sedis</taxon>
        <taxon>Chytridiomycota</taxon>
        <taxon>Chytridiomycota incertae sedis</taxon>
        <taxon>Chytridiomycetes</taxon>
        <taxon>Chytridiales</taxon>
        <taxon>Chytriomycetaceae</taxon>
        <taxon>Rhizoclosmatium</taxon>
    </lineage>
</organism>
<dbReference type="SMART" id="SM00704">
    <property type="entry name" value="ZnF_CDGSH"/>
    <property type="match status" value="2"/>
</dbReference>
<dbReference type="GO" id="GO:0046872">
    <property type="term" value="F:metal ion binding"/>
    <property type="evidence" value="ECO:0007669"/>
    <property type="project" value="UniProtKB-KW"/>
</dbReference>
<dbReference type="InterPro" id="IPR052950">
    <property type="entry name" value="CISD"/>
</dbReference>
<dbReference type="EMBL" id="MCGO01000040">
    <property type="protein sequence ID" value="ORY39352.1"/>
    <property type="molecule type" value="Genomic_DNA"/>
</dbReference>
<feature type="domain" description="Iron-binding zinc finger CDGSH type" evidence="6">
    <location>
        <begin position="41"/>
        <end position="83"/>
    </location>
</feature>
<dbReference type="OrthoDB" id="15717at2759"/>
<keyword evidence="4" id="KW-0411">Iron-sulfur</keyword>
<protein>
    <recommendedName>
        <fullName evidence="6">Iron-binding zinc finger CDGSH type domain-containing protein</fullName>
    </recommendedName>
</protein>
<keyword evidence="8" id="KW-1185">Reference proteome</keyword>
<dbReference type="PANTHER" id="PTHR46491">
    <property type="entry name" value="CDGSH IRON SULFUR DOMAIN PROTEIN HOMOLOG"/>
    <property type="match status" value="1"/>
</dbReference>
<dbReference type="Proteomes" id="UP000193642">
    <property type="component" value="Unassembled WGS sequence"/>
</dbReference>
<evidence type="ECO:0000256" key="4">
    <source>
        <dbReference type="ARBA" id="ARBA00023014"/>
    </source>
</evidence>
<comment type="cofactor">
    <cofactor evidence="5">
        <name>[2Fe-2S] cluster</name>
        <dbReference type="ChEBI" id="CHEBI:190135"/>
    </cofactor>
</comment>